<name>A0A6G4UF18_9ACTN</name>
<protein>
    <recommendedName>
        <fullName evidence="2">Carrier domain-containing protein</fullName>
    </recommendedName>
</protein>
<keyword evidence="4" id="KW-1185">Reference proteome</keyword>
<dbReference type="PROSITE" id="PS50075">
    <property type="entry name" value="CARRIER"/>
    <property type="match status" value="1"/>
</dbReference>
<dbReference type="Pfam" id="PF00550">
    <property type="entry name" value="PP-binding"/>
    <property type="match status" value="1"/>
</dbReference>
<feature type="domain" description="Carrier" evidence="2">
    <location>
        <begin position="38"/>
        <end position="118"/>
    </location>
</feature>
<dbReference type="Proteomes" id="UP000481583">
    <property type="component" value="Unassembled WGS sequence"/>
</dbReference>
<dbReference type="InterPro" id="IPR009081">
    <property type="entry name" value="PP-bd_ACP"/>
</dbReference>
<feature type="compositionally biased region" description="Low complexity" evidence="1">
    <location>
        <begin position="1"/>
        <end position="15"/>
    </location>
</feature>
<evidence type="ECO:0000256" key="1">
    <source>
        <dbReference type="SAM" id="MobiDB-lite"/>
    </source>
</evidence>
<evidence type="ECO:0000313" key="3">
    <source>
        <dbReference type="EMBL" id="NGN70371.1"/>
    </source>
</evidence>
<reference evidence="3 4" key="1">
    <citation type="submission" date="2020-02" db="EMBL/GenBank/DDBJ databases">
        <title>Whole-genome analyses of novel actinobacteria.</title>
        <authorList>
            <person name="Sahin N."/>
        </authorList>
    </citation>
    <scope>NUCLEOTIDE SEQUENCE [LARGE SCALE GENOMIC DNA]</scope>
    <source>
        <strain evidence="3 4">A7024</strain>
    </source>
</reference>
<dbReference type="AlphaFoldDB" id="A0A6G4UF18"/>
<dbReference type="Gene3D" id="1.10.1200.10">
    <property type="entry name" value="ACP-like"/>
    <property type="match status" value="1"/>
</dbReference>
<dbReference type="SUPFAM" id="SSF47336">
    <property type="entry name" value="ACP-like"/>
    <property type="match status" value="1"/>
</dbReference>
<dbReference type="InterPro" id="IPR036736">
    <property type="entry name" value="ACP-like_sf"/>
</dbReference>
<gene>
    <name evidence="3" type="ORF">G5C51_41625</name>
</gene>
<accession>A0A6G4UF18</accession>
<evidence type="ECO:0000259" key="2">
    <source>
        <dbReference type="PROSITE" id="PS50075"/>
    </source>
</evidence>
<feature type="region of interest" description="Disordered" evidence="1">
    <location>
        <begin position="1"/>
        <end position="39"/>
    </location>
</feature>
<feature type="non-terminal residue" evidence="3">
    <location>
        <position position="1"/>
    </location>
</feature>
<dbReference type="RefSeq" id="WP_240930285.1">
    <property type="nucleotide sequence ID" value="NZ_JAAKZV010000491.1"/>
</dbReference>
<dbReference type="EMBL" id="JAAKZV010000491">
    <property type="protein sequence ID" value="NGN70371.1"/>
    <property type="molecule type" value="Genomic_DNA"/>
</dbReference>
<comment type="caution">
    <text evidence="3">The sequence shown here is derived from an EMBL/GenBank/DDBJ whole genome shotgun (WGS) entry which is preliminary data.</text>
</comment>
<organism evidence="3 4">
    <name type="scientific">Streptomyces coryli</name>
    <dbReference type="NCBI Taxonomy" id="1128680"/>
    <lineage>
        <taxon>Bacteria</taxon>
        <taxon>Bacillati</taxon>
        <taxon>Actinomycetota</taxon>
        <taxon>Actinomycetes</taxon>
        <taxon>Kitasatosporales</taxon>
        <taxon>Streptomycetaceae</taxon>
        <taxon>Streptomyces</taxon>
    </lineage>
</organism>
<feature type="compositionally biased region" description="Pro residues" evidence="1">
    <location>
        <begin position="27"/>
        <end position="37"/>
    </location>
</feature>
<sequence length="125" mass="13104">VERGAVGVPEAAVPADPLVRSGSRSVEPPPMPVPAADPPDDDVLAALQRIYAERLGYPIEAMDPDADLEGDLGIDSLKRMEILSSLVDRFGLQHVADDTRFALQSTLSGLAELIVETGRGAGSNG</sequence>
<evidence type="ECO:0000313" key="4">
    <source>
        <dbReference type="Proteomes" id="UP000481583"/>
    </source>
</evidence>
<proteinExistence type="predicted"/>